<dbReference type="PANTHER" id="PTHR11973">
    <property type="entry name" value="CELL SURFACE GLYCOPROTEIN MUC18-RELATED"/>
    <property type="match status" value="1"/>
</dbReference>
<dbReference type="FunFam" id="2.60.40.10:FF:001428">
    <property type="entry name" value="CD166 antigen"/>
    <property type="match status" value="1"/>
</dbReference>
<dbReference type="InterPro" id="IPR036179">
    <property type="entry name" value="Ig-like_dom_sf"/>
</dbReference>
<organism evidence="21 22">
    <name type="scientific">Anas zonorhyncha</name>
    <name type="common">Eastern spot-billed duck</name>
    <dbReference type="NCBI Taxonomy" id="75864"/>
    <lineage>
        <taxon>Eukaryota</taxon>
        <taxon>Metazoa</taxon>
        <taxon>Chordata</taxon>
        <taxon>Craniata</taxon>
        <taxon>Vertebrata</taxon>
        <taxon>Euteleostomi</taxon>
        <taxon>Archelosauria</taxon>
        <taxon>Archosauria</taxon>
        <taxon>Dinosauria</taxon>
        <taxon>Saurischia</taxon>
        <taxon>Theropoda</taxon>
        <taxon>Coelurosauria</taxon>
        <taxon>Aves</taxon>
        <taxon>Neognathae</taxon>
        <taxon>Galloanserae</taxon>
        <taxon>Anseriformes</taxon>
        <taxon>Anatidae</taxon>
        <taxon>Anatinae</taxon>
        <taxon>Anas</taxon>
    </lineage>
</organism>
<comment type="subcellular location">
    <subcellularLocation>
        <location evidence="1">Cell membrane</location>
        <topology evidence="1">Single-pass type I membrane protein</topology>
    </subcellularLocation>
    <subcellularLocation>
        <location evidence="3">Cell projection</location>
        <location evidence="3">Axon</location>
    </subcellularLocation>
    <subcellularLocation>
        <location evidence="2">Cell projection</location>
        <location evidence="2">Dendrite</location>
    </subcellularLocation>
</comment>
<dbReference type="InterPro" id="IPR051116">
    <property type="entry name" value="Surface_Rcpt/Adhesion_Mol"/>
</dbReference>
<dbReference type="GO" id="GO:0007155">
    <property type="term" value="P:cell adhesion"/>
    <property type="evidence" value="ECO:0007669"/>
    <property type="project" value="UniProtKB-KW"/>
</dbReference>
<evidence type="ECO:0000256" key="9">
    <source>
        <dbReference type="ARBA" id="ARBA00022889"/>
    </source>
</evidence>
<sequence length="864" mass="94912">MAKRVRALVTLGFTSRKSPGAGRMPCINHPGRCRAGCGLASDAGWGCCRLLARRWASRGEAAGACRALISPFLPSPLPALRRTAAQLWQPSQKAAQRSVAQHSPQLLAFRRSSGQTPAARRRAPSFPRVPHLGSTSPPGFGGSGSRAHPSPPRGGRLGEAPRPGSSSRPPLSVLERRSAAATCPAAEPLAAPSPPRLPGLHRASLLPSQPRRGSSCLRAGRREGRRPPPLLPPPPPHPPVPRRAGGMMEPRASRSLRPLLSFLLLLGALCLPPALGLYTVNAIYGDTITMPCRLEVPDGLMFGKWKYEMPNGSPVFIAFRSSTKKNVQYDDVPDYKNRLSLSENYTLSIRNARISDEKRFVCMLVTEDDVSEEPTIVKVFKQPSQPEILHQADFLETEKLKMLGECIARDSYPEGNITWYKNGRVLQPVEEVVVINLQKTVDKSTGLFTMTSSLQYMPTKEDANAKFTCSVTYLGPSGQKTIQSDPVVFDVHYPTEKVTIRVLSQSSTIKEGDNVTLECSGNGNPPPQEFLFYIPGETEGIRSSDTYVMADVRRNATGEYKCSLIDKSMMDATTITVHYLDLQLTPSGEVTKQIGEALPVSCTISSSRNATVLWIKDNTRMQTSPSFSSLQYQDAGNYICETTLQEVEGLKKRKTLKLIVEGKPQIKMTKKTNTNKMSKTIVCHVEGFPKPAVQWTVTGSGSIINKTEETKYVNGKFSSKIVIAPEENVTLTCTAENQLERTVTSLNVSAISIPEYDEPEDRTDDNSEKVNDQAKLIVGIVVGLLLVALVAGVVYWLYAKKSNDAKGKSEKAAAQNFPSLPRQEKHYFFHYWCCGLYNLLLSCHLHEVGIILVALEYIHNKSLL</sequence>
<evidence type="ECO:0000256" key="14">
    <source>
        <dbReference type="ARBA" id="ARBA00023180"/>
    </source>
</evidence>
<dbReference type="GO" id="GO:0005886">
    <property type="term" value="C:plasma membrane"/>
    <property type="evidence" value="ECO:0007669"/>
    <property type="project" value="UniProtKB-SubCell"/>
</dbReference>
<evidence type="ECO:0000256" key="1">
    <source>
        <dbReference type="ARBA" id="ARBA00004251"/>
    </source>
</evidence>
<dbReference type="InterPro" id="IPR003599">
    <property type="entry name" value="Ig_sub"/>
</dbReference>
<evidence type="ECO:0000256" key="5">
    <source>
        <dbReference type="ARBA" id="ARBA00022475"/>
    </source>
</evidence>
<keyword evidence="13" id="KW-1015">Disulfide bond</keyword>
<feature type="compositionally biased region" description="Low complexity" evidence="18">
    <location>
        <begin position="179"/>
        <end position="190"/>
    </location>
</feature>
<evidence type="ECO:0000256" key="3">
    <source>
        <dbReference type="ARBA" id="ARBA00004489"/>
    </source>
</evidence>
<feature type="transmembrane region" description="Helical" evidence="19">
    <location>
        <begin position="776"/>
        <end position="798"/>
    </location>
</feature>
<evidence type="ECO:0000256" key="19">
    <source>
        <dbReference type="SAM" id="Phobius"/>
    </source>
</evidence>
<evidence type="ECO:0000256" key="4">
    <source>
        <dbReference type="ARBA" id="ARBA00015291"/>
    </source>
</evidence>
<feature type="domain" description="Ig-like" evidence="20">
    <location>
        <begin position="595"/>
        <end position="657"/>
    </location>
</feature>
<dbReference type="Pfam" id="PF13927">
    <property type="entry name" value="Ig_3"/>
    <property type="match status" value="1"/>
</dbReference>
<evidence type="ECO:0000256" key="12">
    <source>
        <dbReference type="ARBA" id="ARBA00023136"/>
    </source>
</evidence>
<keyword evidence="7" id="KW-0677">Repeat</keyword>
<dbReference type="SUPFAM" id="SSF48726">
    <property type="entry name" value="Immunoglobulin"/>
    <property type="match status" value="4"/>
</dbReference>
<evidence type="ECO:0000256" key="11">
    <source>
        <dbReference type="ARBA" id="ARBA00023130"/>
    </source>
</evidence>
<evidence type="ECO:0000256" key="18">
    <source>
        <dbReference type="SAM" id="MobiDB-lite"/>
    </source>
</evidence>
<dbReference type="CDD" id="cd00096">
    <property type="entry name" value="Ig"/>
    <property type="match status" value="2"/>
</dbReference>
<evidence type="ECO:0000313" key="21">
    <source>
        <dbReference type="Ensembl" id="ENSAZOP00000022959.1"/>
    </source>
</evidence>
<dbReference type="Proteomes" id="UP000694549">
    <property type="component" value="Unplaced"/>
</dbReference>
<feature type="compositionally biased region" description="Low complexity" evidence="18">
    <location>
        <begin position="161"/>
        <end position="172"/>
    </location>
</feature>
<evidence type="ECO:0000313" key="22">
    <source>
        <dbReference type="Proteomes" id="UP000694549"/>
    </source>
</evidence>
<keyword evidence="5" id="KW-1003">Cell membrane</keyword>
<evidence type="ECO:0000256" key="16">
    <source>
        <dbReference type="ARBA" id="ARBA00023319"/>
    </source>
</evidence>
<dbReference type="PANTHER" id="PTHR11973:SF2">
    <property type="entry name" value="CD166 ANTIGEN"/>
    <property type="match status" value="1"/>
</dbReference>
<dbReference type="SMART" id="SM00406">
    <property type="entry name" value="IGv"/>
    <property type="match status" value="2"/>
</dbReference>
<keyword evidence="9" id="KW-0130">Cell adhesion</keyword>
<evidence type="ECO:0000256" key="13">
    <source>
        <dbReference type="ARBA" id="ARBA00023157"/>
    </source>
</evidence>
<dbReference type="PROSITE" id="PS50835">
    <property type="entry name" value="IG_LIKE"/>
    <property type="match status" value="4"/>
</dbReference>
<keyword evidence="6 19" id="KW-0812">Transmembrane</keyword>
<proteinExistence type="predicted"/>
<dbReference type="FunFam" id="2.60.40.10:FF:000384">
    <property type="entry name" value="CD166 antigen isoform X1"/>
    <property type="match status" value="1"/>
</dbReference>
<dbReference type="Ensembl" id="ENSAZOT00000024656.1">
    <property type="protein sequence ID" value="ENSAZOP00000022959.1"/>
    <property type="gene ID" value="ENSAZOG00000014830.1"/>
</dbReference>
<feature type="region of interest" description="Disordered" evidence="18">
    <location>
        <begin position="110"/>
        <end position="249"/>
    </location>
</feature>
<feature type="domain" description="Ig-like" evidence="20">
    <location>
        <begin position="664"/>
        <end position="744"/>
    </location>
</feature>
<dbReference type="GO" id="GO:0002250">
    <property type="term" value="P:adaptive immune response"/>
    <property type="evidence" value="ECO:0007669"/>
    <property type="project" value="UniProtKB-KW"/>
</dbReference>
<feature type="compositionally biased region" description="Low complexity" evidence="18">
    <location>
        <begin position="124"/>
        <end position="138"/>
    </location>
</feature>
<feature type="compositionally biased region" description="Pro residues" evidence="18">
    <location>
        <begin position="227"/>
        <end position="241"/>
    </location>
</feature>
<keyword evidence="15" id="KW-0966">Cell projection</keyword>
<dbReference type="InterPro" id="IPR013783">
    <property type="entry name" value="Ig-like_fold"/>
</dbReference>
<keyword evidence="10 19" id="KW-1133">Transmembrane helix</keyword>
<dbReference type="InterPro" id="IPR007110">
    <property type="entry name" value="Ig-like_dom"/>
</dbReference>
<feature type="domain" description="Ig-like" evidence="20">
    <location>
        <begin position="494"/>
        <end position="576"/>
    </location>
</feature>
<keyword evidence="14" id="KW-0325">Glycoprotein</keyword>
<dbReference type="InterPro" id="IPR013162">
    <property type="entry name" value="CD80_C2-set"/>
</dbReference>
<keyword evidence="8" id="KW-0391">Immunity</keyword>
<evidence type="ECO:0000256" key="7">
    <source>
        <dbReference type="ARBA" id="ARBA00022737"/>
    </source>
</evidence>
<evidence type="ECO:0000256" key="17">
    <source>
        <dbReference type="ARBA" id="ARBA00030009"/>
    </source>
</evidence>
<keyword evidence="11" id="KW-1064">Adaptive immunity</keyword>
<dbReference type="Gene3D" id="2.60.40.10">
    <property type="entry name" value="Immunoglobulins"/>
    <property type="match status" value="5"/>
</dbReference>
<feature type="transmembrane region" description="Helical" evidence="19">
    <location>
        <begin position="259"/>
        <end position="284"/>
    </location>
</feature>
<dbReference type="Pfam" id="PF13895">
    <property type="entry name" value="Ig_2"/>
    <property type="match status" value="1"/>
</dbReference>
<dbReference type="Pfam" id="PF08205">
    <property type="entry name" value="C2-set_2"/>
    <property type="match status" value="1"/>
</dbReference>
<dbReference type="FunFam" id="2.60.40.10:FF:000351">
    <property type="entry name" value="CD166 antigen isoform X1"/>
    <property type="match status" value="1"/>
</dbReference>
<keyword evidence="22" id="KW-1185">Reference proteome</keyword>
<keyword evidence="16" id="KW-0393">Immunoglobulin domain</keyword>
<evidence type="ECO:0000259" key="20">
    <source>
        <dbReference type="PROSITE" id="PS50835"/>
    </source>
</evidence>
<evidence type="ECO:0000256" key="2">
    <source>
        <dbReference type="ARBA" id="ARBA00004279"/>
    </source>
</evidence>
<reference evidence="21" key="1">
    <citation type="submission" date="2025-08" db="UniProtKB">
        <authorList>
            <consortium name="Ensembl"/>
        </authorList>
    </citation>
    <scope>IDENTIFICATION</scope>
</reference>
<evidence type="ECO:0000256" key="6">
    <source>
        <dbReference type="ARBA" id="ARBA00022692"/>
    </source>
</evidence>
<dbReference type="CDD" id="cd00098">
    <property type="entry name" value="IgC1"/>
    <property type="match status" value="1"/>
</dbReference>
<name>A0A8B9VDQ2_9AVES</name>
<evidence type="ECO:0000256" key="8">
    <source>
        <dbReference type="ARBA" id="ARBA00022859"/>
    </source>
</evidence>
<dbReference type="AlphaFoldDB" id="A0A8B9VDQ2"/>
<reference evidence="21" key="2">
    <citation type="submission" date="2025-09" db="UniProtKB">
        <authorList>
            <consortium name="Ensembl"/>
        </authorList>
    </citation>
    <scope>IDENTIFICATION</scope>
</reference>
<evidence type="ECO:0000256" key="15">
    <source>
        <dbReference type="ARBA" id="ARBA00023273"/>
    </source>
</evidence>
<protein>
    <recommendedName>
        <fullName evidence="4">CD166 antigen</fullName>
    </recommendedName>
    <alternativeName>
        <fullName evidence="17">Activated leukocyte cell adhesion molecule</fullName>
    </alternativeName>
</protein>
<dbReference type="GO" id="GO:0030425">
    <property type="term" value="C:dendrite"/>
    <property type="evidence" value="ECO:0007669"/>
    <property type="project" value="UniProtKB-SubCell"/>
</dbReference>
<feature type="domain" description="Ig-like" evidence="20">
    <location>
        <begin position="374"/>
        <end position="483"/>
    </location>
</feature>
<dbReference type="InterPro" id="IPR013106">
    <property type="entry name" value="Ig_V-set"/>
</dbReference>
<dbReference type="SMART" id="SM00409">
    <property type="entry name" value="IG"/>
    <property type="match status" value="3"/>
</dbReference>
<evidence type="ECO:0000256" key="10">
    <source>
        <dbReference type="ARBA" id="ARBA00022989"/>
    </source>
</evidence>
<dbReference type="GO" id="GO:0030424">
    <property type="term" value="C:axon"/>
    <property type="evidence" value="ECO:0007669"/>
    <property type="project" value="UniProtKB-SubCell"/>
</dbReference>
<keyword evidence="12 19" id="KW-0472">Membrane</keyword>
<accession>A0A8B9VDQ2</accession>